<evidence type="ECO:0000256" key="2">
    <source>
        <dbReference type="SAM" id="Phobius"/>
    </source>
</evidence>
<organism evidence="3 4">
    <name type="scientific">Amblyomma americanum</name>
    <name type="common">Lone star tick</name>
    <dbReference type="NCBI Taxonomy" id="6943"/>
    <lineage>
        <taxon>Eukaryota</taxon>
        <taxon>Metazoa</taxon>
        <taxon>Ecdysozoa</taxon>
        <taxon>Arthropoda</taxon>
        <taxon>Chelicerata</taxon>
        <taxon>Arachnida</taxon>
        <taxon>Acari</taxon>
        <taxon>Parasitiformes</taxon>
        <taxon>Ixodida</taxon>
        <taxon>Ixodoidea</taxon>
        <taxon>Ixodidae</taxon>
        <taxon>Amblyomminae</taxon>
        <taxon>Amblyomma</taxon>
    </lineage>
</organism>
<feature type="compositionally biased region" description="Polar residues" evidence="1">
    <location>
        <begin position="288"/>
        <end position="301"/>
    </location>
</feature>
<comment type="caution">
    <text evidence="3">The sequence shown here is derived from an EMBL/GenBank/DDBJ whole genome shotgun (WGS) entry which is preliminary data.</text>
</comment>
<feature type="compositionally biased region" description="Basic and acidic residues" evidence="1">
    <location>
        <begin position="215"/>
        <end position="227"/>
    </location>
</feature>
<dbReference type="Proteomes" id="UP001321473">
    <property type="component" value="Unassembled WGS sequence"/>
</dbReference>
<reference evidence="3 4" key="1">
    <citation type="journal article" date="2023" name="Arcadia Sci">
        <title>De novo assembly of a long-read Amblyomma americanum tick genome.</title>
        <authorList>
            <person name="Chou S."/>
            <person name="Poskanzer K.E."/>
            <person name="Rollins M."/>
            <person name="Thuy-Boun P.S."/>
        </authorList>
    </citation>
    <scope>NUCLEOTIDE SEQUENCE [LARGE SCALE GENOMIC DNA]</scope>
    <source>
        <strain evidence="3">F_SG_1</strain>
        <tissue evidence="3">Salivary glands</tissue>
    </source>
</reference>
<gene>
    <name evidence="3" type="ORF">V5799_033514</name>
</gene>
<feature type="compositionally biased region" description="Basic and acidic residues" evidence="1">
    <location>
        <begin position="255"/>
        <end position="281"/>
    </location>
</feature>
<accession>A0AAQ4DN36</accession>
<feature type="transmembrane region" description="Helical" evidence="2">
    <location>
        <begin position="350"/>
        <end position="373"/>
    </location>
</feature>
<keyword evidence="4" id="KW-1185">Reference proteome</keyword>
<evidence type="ECO:0000313" key="3">
    <source>
        <dbReference type="EMBL" id="KAK8763876.1"/>
    </source>
</evidence>
<evidence type="ECO:0000313" key="4">
    <source>
        <dbReference type="Proteomes" id="UP001321473"/>
    </source>
</evidence>
<evidence type="ECO:0000256" key="1">
    <source>
        <dbReference type="SAM" id="MobiDB-lite"/>
    </source>
</evidence>
<feature type="region of interest" description="Disordered" evidence="1">
    <location>
        <begin position="153"/>
        <end position="191"/>
    </location>
</feature>
<keyword evidence="2" id="KW-0472">Membrane</keyword>
<feature type="transmembrane region" description="Helical" evidence="2">
    <location>
        <begin position="385"/>
        <end position="412"/>
    </location>
</feature>
<dbReference type="EMBL" id="JARKHS020028893">
    <property type="protein sequence ID" value="KAK8763876.1"/>
    <property type="molecule type" value="Genomic_DNA"/>
</dbReference>
<feature type="transmembrane region" description="Helical" evidence="2">
    <location>
        <begin position="31"/>
        <end position="58"/>
    </location>
</feature>
<dbReference type="AlphaFoldDB" id="A0AAQ4DN36"/>
<feature type="compositionally biased region" description="Polar residues" evidence="1">
    <location>
        <begin position="155"/>
        <end position="165"/>
    </location>
</feature>
<feature type="transmembrane region" description="Helical" evidence="2">
    <location>
        <begin position="70"/>
        <end position="96"/>
    </location>
</feature>
<protein>
    <submittedName>
        <fullName evidence="3">Uncharacterized protein</fullName>
    </submittedName>
</protein>
<sequence length="437" mass="48263">MQRKERSFQECIEFLMPVYLLPFLFGNKPCVLSASLLFALAIIGDETTIFFRLCLYALKQYALRMQPLFVGMHSIVLGLSLILPSTLVVIFSTVFIDRFVTTVSNEILGTDQRNGVRLQTSSNYFDGGRRPRYGRKSSVSTFARRVRSVSVSDSGTLASEASGSSLVARPHRRQPSFSTFEGQGAPRGQLRTPQQFQSNLTSDAYQLTPLVDRSGASKEDTKLEARRPGKPKQKGVPHPNPQAKVDPVPVPKSALKSDPRAEEKPEASTEQEPEQRPEVRSVLKRRNPSLQPSTGSRSGSVRSWFPFPQFENEEFNLDSRTTPRGELPKVASELNLSIAEAVVTETPVSFYVVPVSLAASINVILPVSLPLIVMREYAHANSAQMVAYGVFIKCVAVTAIFLSMNTIGLVVFQGEQLPKQQAMGTLHNTTDIDSARL</sequence>
<feature type="region of interest" description="Disordered" evidence="1">
    <location>
        <begin position="203"/>
        <end position="302"/>
    </location>
</feature>
<name>A0AAQ4DN36_AMBAM</name>
<keyword evidence="2" id="KW-1133">Transmembrane helix</keyword>
<keyword evidence="2" id="KW-0812">Transmembrane</keyword>
<proteinExistence type="predicted"/>